<comment type="subcellular location">
    <subcellularLocation>
        <location evidence="1">Membrane</location>
        <topology evidence="1">Single-pass type I membrane protein</topology>
    </subcellularLocation>
</comment>
<keyword evidence="9" id="KW-0677">Repeat</keyword>
<dbReference type="PANTHER" id="PTHR48006">
    <property type="entry name" value="LEUCINE-RICH REPEAT-CONTAINING PROTEIN DDB_G0281931-RELATED"/>
    <property type="match status" value="1"/>
</dbReference>
<accession>A0A067JBK8</accession>
<keyword evidence="12 19" id="KW-0067">ATP-binding</keyword>
<evidence type="ECO:0000259" key="20">
    <source>
        <dbReference type="PROSITE" id="PS50011"/>
    </source>
</evidence>
<evidence type="ECO:0000256" key="18">
    <source>
        <dbReference type="ARBA" id="ARBA00048679"/>
    </source>
</evidence>
<organism evidence="21 22">
    <name type="scientific">Jatropha curcas</name>
    <name type="common">Barbados nut</name>
    <dbReference type="NCBI Taxonomy" id="180498"/>
    <lineage>
        <taxon>Eukaryota</taxon>
        <taxon>Viridiplantae</taxon>
        <taxon>Streptophyta</taxon>
        <taxon>Embryophyta</taxon>
        <taxon>Tracheophyta</taxon>
        <taxon>Spermatophyta</taxon>
        <taxon>Magnoliopsida</taxon>
        <taxon>eudicotyledons</taxon>
        <taxon>Gunneridae</taxon>
        <taxon>Pentapetalae</taxon>
        <taxon>rosids</taxon>
        <taxon>fabids</taxon>
        <taxon>Malpighiales</taxon>
        <taxon>Euphorbiaceae</taxon>
        <taxon>Crotonoideae</taxon>
        <taxon>Jatropheae</taxon>
        <taxon>Jatropha</taxon>
    </lineage>
</organism>
<evidence type="ECO:0000256" key="14">
    <source>
        <dbReference type="ARBA" id="ARBA00023136"/>
    </source>
</evidence>
<feature type="binding site" evidence="19">
    <location>
        <position position="658"/>
    </location>
    <ligand>
        <name>ATP</name>
        <dbReference type="ChEBI" id="CHEBI:30616"/>
    </ligand>
</feature>
<keyword evidence="6" id="KW-0808">Transferase</keyword>
<dbReference type="EC" id="2.7.11.1" evidence="2"/>
<gene>
    <name evidence="21" type="ORF">JCGZ_21628</name>
</gene>
<protein>
    <recommendedName>
        <fullName evidence="2">non-specific serine/threonine protein kinase</fullName>
        <ecNumber evidence="2">2.7.11.1</ecNumber>
    </recommendedName>
</protein>
<dbReference type="SUPFAM" id="SSF56112">
    <property type="entry name" value="Protein kinase-like (PK-like)"/>
    <property type="match status" value="1"/>
</dbReference>
<dbReference type="CDD" id="cd14066">
    <property type="entry name" value="STKc_IRAK"/>
    <property type="match status" value="1"/>
</dbReference>
<dbReference type="PANTHER" id="PTHR48006:SF44">
    <property type="entry name" value="PROTEIN KINASE DOMAIN-CONTAINING PROTEIN"/>
    <property type="match status" value="1"/>
</dbReference>
<evidence type="ECO:0000256" key="15">
    <source>
        <dbReference type="ARBA" id="ARBA00023170"/>
    </source>
</evidence>
<dbReference type="Gene3D" id="2.60.120.430">
    <property type="entry name" value="Galactose-binding lectin"/>
    <property type="match status" value="1"/>
</dbReference>
<sequence>MATVEALNAIARGLRMLNQGFSRTSCFMEPSNQRSSASISCTCNQTLCHGVIPPEIANLQFLEILDLNNNQLHGNIPRSFKNLSRLSYLFVHQNNLEGPIPPFLGEMKSLERIVLSDNWFNGSIPQALASLPSLQLLYLQNNLLSGGIPPELGNLTSLIQLDLSDNQLSGVLPQELGRLVNLERLLLINNKLNGELPESFAALTNMNDLSIIGNDISGKIPEYIANWKNLKFLGLIGNNFEGPFPDALSSLNLSELYVSDLIGNNEGRGFPFPNISGMAYLVWLTLRNCSVIGPIPDYIGQMKSLYYMDLSFNNLSGEMPNFFHTHKPQYMYLRGNKLNGSIPRWLAGSANLNASTAWQRRDYHCHTAKSLNDHLFINCGGEGVLTNGVYYQADTQPDGESTFFLSDDKSWGYSSMGIFLVTNHDQYIVEKSCGIYSDGAPLYKTARIAPISLKYYGFCMKNGKYRVRLHFAEIMYGENKDPSSKGNRFFDVAIQDQKVLENFNIREAAMGVNRSVTLDFVATVRNHRLEIHLYWTGKGSIHIPVEYYGPLISAISVSPVPRKSSTKPSPMSIAALVGSALLLLLLISILIVKLGCLGGKELNSKELKDLEFLPGGSFNFRQIKAATQNFNPVNKIGEGGFGSVYKGVLPNGTEIAVKQLSSKSKQGTREFVNEVGTIFALQHPNLVKLLGCCTEDNQLLLVYEYMENNSLAHALFGSEELRLKLNWPIRFKICLGIAKGLAFLHEESKLKVVHRDIKPTNVLLDKDLNAKISDFGLAKLYEAEKTHVITRIAGTTGYMAPEYAMRGYLTNKADVYSFGVVALEIVSGKNGTSYRPNDESVYLLDLAYVLQEKGDLLSLVDPVLGYDYSVKQAMLILDLAMLCTNPSPTLRPAMSEVVSILEGKSKIKAPSFHVPYSTDDFAMAKAVASFIPRIRSGSNSTGKTSNPVTYDVVSRDENEYGIYEDCSSEMLTS</sequence>
<evidence type="ECO:0000256" key="1">
    <source>
        <dbReference type="ARBA" id="ARBA00004479"/>
    </source>
</evidence>
<keyword evidence="15" id="KW-0675">Receptor</keyword>
<keyword evidence="5" id="KW-0433">Leucine-rich repeat</keyword>
<evidence type="ECO:0000256" key="10">
    <source>
        <dbReference type="ARBA" id="ARBA00022741"/>
    </source>
</evidence>
<dbReference type="SMART" id="SM00220">
    <property type="entry name" value="S_TKc"/>
    <property type="match status" value="1"/>
</dbReference>
<dbReference type="EMBL" id="KK915662">
    <property type="protein sequence ID" value="KDP21157.1"/>
    <property type="molecule type" value="Genomic_DNA"/>
</dbReference>
<dbReference type="InterPro" id="IPR008271">
    <property type="entry name" value="Ser/Thr_kinase_AS"/>
</dbReference>
<dbReference type="SMART" id="SM00369">
    <property type="entry name" value="LRR_TYP"/>
    <property type="match status" value="5"/>
</dbReference>
<evidence type="ECO:0000256" key="5">
    <source>
        <dbReference type="ARBA" id="ARBA00022614"/>
    </source>
</evidence>
<evidence type="ECO:0000256" key="12">
    <source>
        <dbReference type="ARBA" id="ARBA00022840"/>
    </source>
</evidence>
<evidence type="ECO:0000256" key="3">
    <source>
        <dbReference type="ARBA" id="ARBA00022527"/>
    </source>
</evidence>
<dbReference type="InterPro" id="IPR001611">
    <property type="entry name" value="Leu-rich_rpt"/>
</dbReference>
<dbReference type="InterPro" id="IPR003591">
    <property type="entry name" value="Leu-rich_rpt_typical-subtyp"/>
</dbReference>
<proteinExistence type="predicted"/>
<evidence type="ECO:0000256" key="13">
    <source>
        <dbReference type="ARBA" id="ARBA00022989"/>
    </source>
</evidence>
<dbReference type="Pfam" id="PF07714">
    <property type="entry name" value="PK_Tyr_Ser-Thr"/>
    <property type="match status" value="1"/>
</dbReference>
<dbReference type="InterPro" id="IPR011009">
    <property type="entry name" value="Kinase-like_dom_sf"/>
</dbReference>
<dbReference type="InterPro" id="IPR051824">
    <property type="entry name" value="LRR_Rcpt-Like_S/T_Kinase"/>
</dbReference>
<evidence type="ECO:0000256" key="7">
    <source>
        <dbReference type="ARBA" id="ARBA00022692"/>
    </source>
</evidence>
<name>A0A067JBK8_JATCU</name>
<evidence type="ECO:0000256" key="4">
    <source>
        <dbReference type="ARBA" id="ARBA00022553"/>
    </source>
</evidence>
<dbReference type="Gene3D" id="3.30.200.20">
    <property type="entry name" value="Phosphorylase Kinase, domain 1"/>
    <property type="match status" value="1"/>
</dbReference>
<dbReference type="GO" id="GO:0004674">
    <property type="term" value="F:protein serine/threonine kinase activity"/>
    <property type="evidence" value="ECO:0007669"/>
    <property type="project" value="UniProtKB-KW"/>
</dbReference>
<dbReference type="InterPro" id="IPR001245">
    <property type="entry name" value="Ser-Thr/Tyr_kinase_cat_dom"/>
</dbReference>
<dbReference type="InterPro" id="IPR000719">
    <property type="entry name" value="Prot_kinase_dom"/>
</dbReference>
<dbReference type="InterPro" id="IPR017441">
    <property type="entry name" value="Protein_kinase_ATP_BS"/>
</dbReference>
<keyword evidence="10 19" id="KW-0547">Nucleotide-binding</keyword>
<dbReference type="Gene3D" id="3.80.10.10">
    <property type="entry name" value="Ribonuclease Inhibitor"/>
    <property type="match status" value="2"/>
</dbReference>
<dbReference type="PROSITE" id="PS00107">
    <property type="entry name" value="PROTEIN_KINASE_ATP"/>
    <property type="match status" value="1"/>
</dbReference>
<keyword evidence="16" id="KW-0325">Glycoprotein</keyword>
<evidence type="ECO:0000313" key="21">
    <source>
        <dbReference type="EMBL" id="KDP21157.1"/>
    </source>
</evidence>
<comment type="catalytic activity">
    <reaction evidence="17">
        <text>L-threonyl-[protein] + ATP = O-phospho-L-threonyl-[protein] + ADP + H(+)</text>
        <dbReference type="Rhea" id="RHEA:46608"/>
        <dbReference type="Rhea" id="RHEA-COMP:11060"/>
        <dbReference type="Rhea" id="RHEA-COMP:11605"/>
        <dbReference type="ChEBI" id="CHEBI:15378"/>
        <dbReference type="ChEBI" id="CHEBI:30013"/>
        <dbReference type="ChEBI" id="CHEBI:30616"/>
        <dbReference type="ChEBI" id="CHEBI:61977"/>
        <dbReference type="ChEBI" id="CHEBI:456216"/>
        <dbReference type="EC" id="2.7.11.1"/>
    </reaction>
</comment>
<dbReference type="Proteomes" id="UP000027138">
    <property type="component" value="Unassembled WGS sequence"/>
</dbReference>
<reference evidence="21 22" key="1">
    <citation type="journal article" date="2014" name="PLoS ONE">
        <title>Global Analysis of Gene Expression Profiles in Physic Nut (Jatropha curcas L.) Seedlings Exposed to Salt Stress.</title>
        <authorList>
            <person name="Zhang L."/>
            <person name="Zhang C."/>
            <person name="Wu P."/>
            <person name="Chen Y."/>
            <person name="Li M."/>
            <person name="Jiang H."/>
            <person name="Wu G."/>
        </authorList>
    </citation>
    <scope>NUCLEOTIDE SEQUENCE [LARGE SCALE GENOMIC DNA]</scope>
    <source>
        <strain evidence="22">cv. GZQX0401</strain>
        <tissue evidence="21">Young leaves</tissue>
    </source>
</reference>
<evidence type="ECO:0000256" key="19">
    <source>
        <dbReference type="PROSITE-ProRule" id="PRU10141"/>
    </source>
</evidence>
<evidence type="ECO:0000256" key="8">
    <source>
        <dbReference type="ARBA" id="ARBA00022729"/>
    </source>
</evidence>
<dbReference type="FunFam" id="3.80.10.10:FF:000383">
    <property type="entry name" value="Leucine-rich repeat receptor protein kinase EMS1"/>
    <property type="match status" value="2"/>
</dbReference>
<evidence type="ECO:0000313" key="22">
    <source>
        <dbReference type="Proteomes" id="UP000027138"/>
    </source>
</evidence>
<feature type="domain" description="Protein kinase" evidence="20">
    <location>
        <begin position="630"/>
        <end position="912"/>
    </location>
</feature>
<dbReference type="FunFam" id="1.10.510.10:FF:000044">
    <property type="entry name" value="Putative LRR receptor-like serine/threonine-protein kinase"/>
    <property type="match status" value="1"/>
</dbReference>
<dbReference type="GO" id="GO:0005524">
    <property type="term" value="F:ATP binding"/>
    <property type="evidence" value="ECO:0007669"/>
    <property type="project" value="UniProtKB-UniRule"/>
</dbReference>
<evidence type="ECO:0000256" key="16">
    <source>
        <dbReference type="ARBA" id="ARBA00023180"/>
    </source>
</evidence>
<evidence type="ECO:0000256" key="9">
    <source>
        <dbReference type="ARBA" id="ARBA00022737"/>
    </source>
</evidence>
<keyword evidence="22" id="KW-1185">Reference proteome</keyword>
<dbReference type="GO" id="GO:0016020">
    <property type="term" value="C:membrane"/>
    <property type="evidence" value="ECO:0007669"/>
    <property type="project" value="UniProtKB-SubCell"/>
</dbReference>
<dbReference type="InterPro" id="IPR021720">
    <property type="entry name" value="Malectin_dom"/>
</dbReference>
<evidence type="ECO:0000256" key="6">
    <source>
        <dbReference type="ARBA" id="ARBA00022679"/>
    </source>
</evidence>
<dbReference type="Gene3D" id="1.10.510.10">
    <property type="entry name" value="Transferase(Phosphotransferase) domain 1"/>
    <property type="match status" value="1"/>
</dbReference>
<evidence type="ECO:0000256" key="2">
    <source>
        <dbReference type="ARBA" id="ARBA00012513"/>
    </source>
</evidence>
<comment type="catalytic activity">
    <reaction evidence="18">
        <text>L-seryl-[protein] + ATP = O-phospho-L-seryl-[protein] + ADP + H(+)</text>
        <dbReference type="Rhea" id="RHEA:17989"/>
        <dbReference type="Rhea" id="RHEA-COMP:9863"/>
        <dbReference type="Rhea" id="RHEA-COMP:11604"/>
        <dbReference type="ChEBI" id="CHEBI:15378"/>
        <dbReference type="ChEBI" id="CHEBI:29999"/>
        <dbReference type="ChEBI" id="CHEBI:30616"/>
        <dbReference type="ChEBI" id="CHEBI:83421"/>
        <dbReference type="ChEBI" id="CHEBI:456216"/>
        <dbReference type="EC" id="2.7.11.1"/>
    </reaction>
</comment>
<keyword evidence="7" id="KW-0812">Transmembrane</keyword>
<keyword evidence="8" id="KW-0732">Signal</keyword>
<evidence type="ECO:0000256" key="17">
    <source>
        <dbReference type="ARBA" id="ARBA00047899"/>
    </source>
</evidence>
<dbReference type="SUPFAM" id="SSF52058">
    <property type="entry name" value="L domain-like"/>
    <property type="match status" value="1"/>
</dbReference>
<dbReference type="Pfam" id="PF00560">
    <property type="entry name" value="LRR_1"/>
    <property type="match status" value="5"/>
</dbReference>
<dbReference type="OrthoDB" id="1938112at2759"/>
<keyword evidence="13" id="KW-1133">Transmembrane helix</keyword>
<dbReference type="FunFam" id="2.60.120.430:FF:000004">
    <property type="entry name" value="Putative leucine-rich repeat receptor-like serine/threonine-protein kinase"/>
    <property type="match status" value="1"/>
</dbReference>
<dbReference type="InterPro" id="IPR032675">
    <property type="entry name" value="LRR_dom_sf"/>
</dbReference>
<keyword evidence="4" id="KW-0597">Phosphoprotein</keyword>
<dbReference type="PROSITE" id="PS00108">
    <property type="entry name" value="PROTEIN_KINASE_ST"/>
    <property type="match status" value="1"/>
</dbReference>
<keyword evidence="11" id="KW-0418">Kinase</keyword>
<dbReference type="FunFam" id="3.30.200.20:FF:000217">
    <property type="entry name" value="probable LRR receptor-like serine/threonine-protein kinase At1g53430"/>
    <property type="match status" value="1"/>
</dbReference>
<dbReference type="Pfam" id="PF11721">
    <property type="entry name" value="Malectin"/>
    <property type="match status" value="1"/>
</dbReference>
<evidence type="ECO:0000256" key="11">
    <source>
        <dbReference type="ARBA" id="ARBA00022777"/>
    </source>
</evidence>
<keyword evidence="14" id="KW-0472">Membrane</keyword>
<dbReference type="AlphaFoldDB" id="A0A067JBK8"/>
<keyword evidence="3" id="KW-0723">Serine/threonine-protein kinase</keyword>
<dbReference type="PROSITE" id="PS50011">
    <property type="entry name" value="PROTEIN_KINASE_DOM"/>
    <property type="match status" value="1"/>
</dbReference>